<sequence>MKKLVMALVLVAAVAGVFSGTQQSIAIDAEKVSTSSASRGA</sequence>
<name>A0ABV1SBQ3_BACAB</name>
<dbReference type="Proteomes" id="UP001467674">
    <property type="component" value="Unassembled WGS sequence"/>
</dbReference>
<proteinExistence type="predicted"/>
<gene>
    <name evidence="2" type="ORF">ABQG71_20695</name>
</gene>
<organism evidence="2 3">
    <name type="scientific">Bacillus altitudinis</name>
    <dbReference type="NCBI Taxonomy" id="293387"/>
    <lineage>
        <taxon>Bacteria</taxon>
        <taxon>Bacillati</taxon>
        <taxon>Bacillota</taxon>
        <taxon>Bacilli</taxon>
        <taxon>Bacillales</taxon>
        <taxon>Bacillaceae</taxon>
        <taxon>Bacillus</taxon>
    </lineage>
</organism>
<keyword evidence="1" id="KW-0732">Signal</keyword>
<protein>
    <recommendedName>
        <fullName evidence="4">Lysogeny pheromone AimP family peptide</fullName>
    </recommendedName>
</protein>
<evidence type="ECO:0008006" key="4">
    <source>
        <dbReference type="Google" id="ProtNLM"/>
    </source>
</evidence>
<dbReference type="RefSeq" id="WP_350386958.1">
    <property type="nucleotide sequence ID" value="NZ_JBEOME010000019.1"/>
</dbReference>
<accession>A0ABV1SBQ3</accession>
<evidence type="ECO:0000313" key="2">
    <source>
        <dbReference type="EMBL" id="MER3123581.1"/>
    </source>
</evidence>
<feature type="signal peptide" evidence="1">
    <location>
        <begin position="1"/>
        <end position="19"/>
    </location>
</feature>
<evidence type="ECO:0000313" key="3">
    <source>
        <dbReference type="Proteomes" id="UP001467674"/>
    </source>
</evidence>
<evidence type="ECO:0000256" key="1">
    <source>
        <dbReference type="SAM" id="SignalP"/>
    </source>
</evidence>
<keyword evidence="3" id="KW-1185">Reference proteome</keyword>
<dbReference type="EMBL" id="JBEOME010000019">
    <property type="protein sequence ID" value="MER3123581.1"/>
    <property type="molecule type" value="Genomic_DNA"/>
</dbReference>
<comment type="caution">
    <text evidence="2">The sequence shown here is derived from an EMBL/GenBank/DDBJ whole genome shotgun (WGS) entry which is preliminary data.</text>
</comment>
<reference evidence="2 3" key="1">
    <citation type="submission" date="2024-06" db="EMBL/GenBank/DDBJ databases">
        <title>Construction of an artificial bacterial consortium using nitrogen cycle bacteria from Cuatro Cienegas Basin and a mangrove forest.</title>
        <authorList>
            <person name="Aguilera-Najera D."/>
            <person name="Marquez-Cianci L."/>
            <person name="Martinez-Perez E."/>
            <person name="Rosas-Barrera M."/>
            <person name="Rodriguez-Cruz U.E."/>
            <person name="Tapia-Lopez R."/>
            <person name="Eguiarte L.E."/>
            <person name="Souza-Saldivar V."/>
        </authorList>
    </citation>
    <scope>NUCLEOTIDE SEQUENCE [LARGE SCALE GENOMIC DNA]</scope>
    <source>
        <strain evidence="2 3">S14-15</strain>
    </source>
</reference>
<feature type="chain" id="PRO_5045846617" description="Lysogeny pheromone AimP family peptide" evidence="1">
    <location>
        <begin position="20"/>
        <end position="41"/>
    </location>
</feature>